<sequence length="33" mass="3847">MLQFFNLKQEGLSKKESLIECNILKILIILAVR</sequence>
<accession>A0A0H3FDI9</accession>
<protein>
    <submittedName>
        <fullName evidence="1">Uncharacterized protein</fullName>
    </submittedName>
</protein>
<reference evidence="2" key="1">
    <citation type="submission" date="2011-01" db="EMBL/GenBank/DDBJ databases">
        <title>Complete sequence of chromosome of Rahnella sp. Y9602.</title>
        <authorList>
            <consortium name="US DOE Joint Genome Institute"/>
            <person name="Lucas S."/>
            <person name="Copeland A."/>
            <person name="Lapidus A."/>
            <person name="Cheng J.-F."/>
            <person name="Goodwin L."/>
            <person name="Pitluck S."/>
            <person name="Lu M."/>
            <person name="Detter J.C."/>
            <person name="Han C."/>
            <person name="Tapia R."/>
            <person name="Land M."/>
            <person name="Hauser L."/>
            <person name="Kyrpides N."/>
            <person name="Ivanova N."/>
            <person name="Ovchinnikova G."/>
            <person name="Pagani I."/>
            <person name="Sobecky P.A."/>
            <person name="Martinez R.J."/>
            <person name="Woyke T."/>
        </authorList>
    </citation>
    <scope>NUCLEOTIDE SEQUENCE [LARGE SCALE GENOMIC DNA]</scope>
    <source>
        <strain evidence="2">Y9602</strain>
    </source>
</reference>
<evidence type="ECO:0000313" key="1">
    <source>
        <dbReference type="EMBL" id="ADW74806.1"/>
    </source>
</evidence>
<dbReference type="EMBL" id="CP002505">
    <property type="protein sequence ID" value="ADW74806.1"/>
    <property type="molecule type" value="Genomic_DNA"/>
</dbReference>
<dbReference type="eggNOG" id="ENOG5031SA2">
    <property type="taxonomic scope" value="Bacteria"/>
</dbReference>
<evidence type="ECO:0000313" key="2">
    <source>
        <dbReference type="Proteomes" id="UP000007257"/>
    </source>
</evidence>
<reference evidence="1 2" key="2">
    <citation type="journal article" date="2012" name="J. Bacteriol.">
        <title>Complete Genome Sequence of Rahnella sp. Strain Y9602, a Gammaproteobacterium Isolate from Metal- and Radionuclide-Contaminated Soil.</title>
        <authorList>
            <person name="Martinez R.J."/>
            <person name="Bruce D."/>
            <person name="Detter C."/>
            <person name="Goodwin L.A."/>
            <person name="Han J."/>
            <person name="Han C.S."/>
            <person name="Held B."/>
            <person name="Land M.L."/>
            <person name="Mikhailova N."/>
            <person name="Nolan M."/>
            <person name="Pennacchio L."/>
            <person name="Pitluck S."/>
            <person name="Tapia R."/>
            <person name="Woyke T."/>
            <person name="Sobecky P.A."/>
        </authorList>
    </citation>
    <scope>NUCLEOTIDE SEQUENCE [LARGE SCALE GENOMIC DNA]</scope>
    <source>
        <strain evidence="1 2">Y9602</strain>
    </source>
</reference>
<organism evidence="1 2">
    <name type="scientific">Rahnella sp. (strain Y9602)</name>
    <dbReference type="NCBI Taxonomy" id="2703885"/>
    <lineage>
        <taxon>Bacteria</taxon>
        <taxon>Pseudomonadati</taxon>
        <taxon>Pseudomonadota</taxon>
        <taxon>Gammaproteobacteria</taxon>
        <taxon>Enterobacterales</taxon>
        <taxon>Yersiniaceae</taxon>
        <taxon>Rahnella</taxon>
    </lineage>
</organism>
<proteinExistence type="predicted"/>
<dbReference type="AlphaFoldDB" id="A0A0H3FDI9"/>
<dbReference type="Proteomes" id="UP000007257">
    <property type="component" value="Chromosome"/>
</dbReference>
<gene>
    <name evidence="1" type="ordered locus">Rahaq_3212</name>
</gene>
<dbReference type="KEGG" id="rah:Rahaq_3212"/>
<dbReference type="HOGENOM" id="CLU_3383430_0_0_6"/>
<name>A0A0H3FDI9_RAHSY</name>